<feature type="compositionally biased region" description="Low complexity" evidence="6">
    <location>
        <begin position="263"/>
        <end position="280"/>
    </location>
</feature>
<dbReference type="Pfam" id="PF07690">
    <property type="entry name" value="MFS_1"/>
    <property type="match status" value="1"/>
</dbReference>
<feature type="transmembrane region" description="Helical" evidence="7">
    <location>
        <begin position="36"/>
        <end position="58"/>
    </location>
</feature>
<dbReference type="PANTHER" id="PTHR23504:SF15">
    <property type="entry name" value="MAJOR FACILITATOR SUPERFAMILY (MFS) PROFILE DOMAIN-CONTAINING PROTEIN"/>
    <property type="match status" value="1"/>
</dbReference>
<feature type="transmembrane region" description="Helical" evidence="7">
    <location>
        <begin position="404"/>
        <end position="430"/>
    </location>
</feature>
<organism evidence="9 10">
    <name type="scientific">Coemansia thaxteri</name>
    <dbReference type="NCBI Taxonomy" id="2663907"/>
    <lineage>
        <taxon>Eukaryota</taxon>
        <taxon>Fungi</taxon>
        <taxon>Fungi incertae sedis</taxon>
        <taxon>Zoopagomycota</taxon>
        <taxon>Kickxellomycotina</taxon>
        <taxon>Kickxellomycetes</taxon>
        <taxon>Kickxellales</taxon>
        <taxon>Kickxellaceae</taxon>
        <taxon>Coemansia</taxon>
    </lineage>
</organism>
<protein>
    <recommendedName>
        <fullName evidence="8">Major facilitator superfamily (MFS) profile domain-containing protein</fullName>
    </recommendedName>
</protein>
<evidence type="ECO:0000313" key="9">
    <source>
        <dbReference type="EMBL" id="KAJ2002441.1"/>
    </source>
</evidence>
<feature type="compositionally biased region" description="Polar residues" evidence="6">
    <location>
        <begin position="247"/>
        <end position="262"/>
    </location>
</feature>
<gene>
    <name evidence="9" type="ORF">H4R26_003603</name>
</gene>
<dbReference type="Gene3D" id="1.20.1250.20">
    <property type="entry name" value="MFS general substrate transporter like domains"/>
    <property type="match status" value="1"/>
</dbReference>
<evidence type="ECO:0000313" key="10">
    <source>
        <dbReference type="Proteomes" id="UP001150907"/>
    </source>
</evidence>
<feature type="compositionally biased region" description="Polar residues" evidence="6">
    <location>
        <begin position="1"/>
        <end position="17"/>
    </location>
</feature>
<evidence type="ECO:0000256" key="3">
    <source>
        <dbReference type="ARBA" id="ARBA00022692"/>
    </source>
</evidence>
<feature type="region of interest" description="Disordered" evidence="6">
    <location>
        <begin position="1"/>
        <end position="24"/>
    </location>
</feature>
<dbReference type="GO" id="GO:0022857">
    <property type="term" value="F:transmembrane transporter activity"/>
    <property type="evidence" value="ECO:0007669"/>
    <property type="project" value="InterPro"/>
</dbReference>
<comment type="subcellular location">
    <subcellularLocation>
        <location evidence="1">Membrane</location>
        <topology evidence="1">Multi-pass membrane protein</topology>
    </subcellularLocation>
</comment>
<dbReference type="GO" id="GO:0016020">
    <property type="term" value="C:membrane"/>
    <property type="evidence" value="ECO:0007669"/>
    <property type="project" value="UniProtKB-SubCell"/>
</dbReference>
<dbReference type="CDD" id="cd17330">
    <property type="entry name" value="MFS_SLC46_TetA_like"/>
    <property type="match status" value="1"/>
</dbReference>
<dbReference type="OrthoDB" id="419616at2759"/>
<keyword evidence="10" id="KW-1185">Reference proteome</keyword>
<accession>A0A9W8BIM2</accession>
<evidence type="ECO:0000259" key="8">
    <source>
        <dbReference type="PROSITE" id="PS50850"/>
    </source>
</evidence>
<dbReference type="InterPro" id="IPR020846">
    <property type="entry name" value="MFS_dom"/>
</dbReference>
<keyword evidence="3 7" id="KW-0812">Transmembrane</keyword>
<feature type="transmembrane region" description="Helical" evidence="7">
    <location>
        <begin position="371"/>
        <end position="389"/>
    </location>
</feature>
<evidence type="ECO:0000256" key="5">
    <source>
        <dbReference type="ARBA" id="ARBA00023136"/>
    </source>
</evidence>
<keyword evidence="5 7" id="KW-0472">Membrane</keyword>
<dbReference type="InterPro" id="IPR011701">
    <property type="entry name" value="MFS"/>
</dbReference>
<dbReference type="EMBL" id="JANBQF010000302">
    <property type="protein sequence ID" value="KAJ2002441.1"/>
    <property type="molecule type" value="Genomic_DNA"/>
</dbReference>
<feature type="region of interest" description="Disordered" evidence="6">
    <location>
        <begin position="245"/>
        <end position="280"/>
    </location>
</feature>
<evidence type="ECO:0000256" key="6">
    <source>
        <dbReference type="SAM" id="MobiDB-lite"/>
    </source>
</evidence>
<dbReference type="AlphaFoldDB" id="A0A9W8BIM2"/>
<evidence type="ECO:0000256" key="2">
    <source>
        <dbReference type="ARBA" id="ARBA00022448"/>
    </source>
</evidence>
<dbReference type="PANTHER" id="PTHR23504">
    <property type="entry name" value="MAJOR FACILITATOR SUPERFAMILY DOMAIN-CONTAINING PROTEIN 10"/>
    <property type="match status" value="1"/>
</dbReference>
<dbReference type="Proteomes" id="UP001150907">
    <property type="component" value="Unassembled WGS sequence"/>
</dbReference>
<feature type="transmembrane region" description="Helical" evidence="7">
    <location>
        <begin position="107"/>
        <end position="124"/>
    </location>
</feature>
<evidence type="ECO:0000256" key="7">
    <source>
        <dbReference type="SAM" id="Phobius"/>
    </source>
</evidence>
<evidence type="ECO:0000256" key="4">
    <source>
        <dbReference type="ARBA" id="ARBA00022989"/>
    </source>
</evidence>
<evidence type="ECO:0000256" key="1">
    <source>
        <dbReference type="ARBA" id="ARBA00004141"/>
    </source>
</evidence>
<feature type="transmembrane region" description="Helical" evidence="7">
    <location>
        <begin position="206"/>
        <end position="228"/>
    </location>
</feature>
<dbReference type="InterPro" id="IPR036259">
    <property type="entry name" value="MFS_trans_sf"/>
</dbReference>
<dbReference type="SUPFAM" id="SSF103473">
    <property type="entry name" value="MFS general substrate transporter"/>
    <property type="match status" value="1"/>
</dbReference>
<feature type="transmembrane region" description="Helical" evidence="7">
    <location>
        <begin position="332"/>
        <end position="351"/>
    </location>
</feature>
<proteinExistence type="predicted"/>
<feature type="transmembrane region" description="Helical" evidence="7">
    <location>
        <begin position="294"/>
        <end position="312"/>
    </location>
</feature>
<feature type="transmembrane region" description="Helical" evidence="7">
    <location>
        <begin position="130"/>
        <end position="152"/>
    </location>
</feature>
<feature type="domain" description="Major facilitator superfamily (MFS) profile" evidence="8">
    <location>
        <begin position="35"/>
        <end position="508"/>
    </location>
</feature>
<comment type="caution">
    <text evidence="9">The sequence shown here is derived from an EMBL/GenBank/DDBJ whole genome shotgun (WGS) entry which is preliminary data.</text>
</comment>
<keyword evidence="4 7" id="KW-1133">Transmembrane helix</keyword>
<feature type="transmembrane region" description="Helical" evidence="7">
    <location>
        <begin position="164"/>
        <end position="186"/>
    </location>
</feature>
<sequence length="526" mass="57394">MSQPNNAQATGRNQDLPETQEEPAVVRETPIPWGQVLPLIAVRLGEPICMTLILPFMYKMVEEFGVAKTPKDISFYASLLFIAFSIGQALTVVHWGRLSDRIGRRPVLIYGLMGTLVAGLLIGVSKSFAMAMFARSLAGAFTGNSVVMKSIIAEIADDSNRSRMMAILPLTWNVGSMIGSGIGGIFAEPATQYPGIFGNFRLFIIFPYLLPCIIGASVTVFGLFTGIFKFKETLVRPTEAVHVEAASEQTASTRNDTESTPLLAQPSTTRSSSSSSLAKPKSAKQLLTPMVKRVLFTNAAMCMAFAMCNQLYPIFAATNPRDGGLGLDPPRIGLSLAIEGIVVVYIQLVLYPRLERKYGVLYCYRQGLKCVLPYLVIMPFLSILALRIQEHATTSVPYVTFEYIIMWVLIMTLMTLQVTSSVMTFTSINIMTSNMAPTKADLGFMNGTQQLAMSVARILGPIISGSLWSWSIKHSLPFPFNSHLVWMLSTVLILVGLQLSNNIPESVNIFAAGQPQVVGSGEDADD</sequence>
<reference evidence="9" key="1">
    <citation type="submission" date="2022-07" db="EMBL/GenBank/DDBJ databases">
        <title>Phylogenomic reconstructions and comparative analyses of Kickxellomycotina fungi.</title>
        <authorList>
            <person name="Reynolds N.K."/>
            <person name="Stajich J.E."/>
            <person name="Barry K."/>
            <person name="Grigoriev I.V."/>
            <person name="Crous P."/>
            <person name="Smith M.E."/>
        </authorList>
    </citation>
    <scope>NUCLEOTIDE SEQUENCE</scope>
    <source>
        <strain evidence="9">IMI 214461</strain>
    </source>
</reference>
<name>A0A9W8BIM2_9FUNG</name>
<keyword evidence="2" id="KW-0813">Transport</keyword>
<dbReference type="PROSITE" id="PS50850">
    <property type="entry name" value="MFS"/>
    <property type="match status" value="1"/>
</dbReference>
<feature type="transmembrane region" description="Helical" evidence="7">
    <location>
        <begin position="73"/>
        <end position="95"/>
    </location>
</feature>